<evidence type="ECO:0000313" key="1">
    <source>
        <dbReference type="EMBL" id="KHN24214.1"/>
    </source>
</evidence>
<accession>A0A0B2QVY7</accession>
<dbReference type="Proteomes" id="UP000053555">
    <property type="component" value="Unassembled WGS sequence"/>
</dbReference>
<sequence>MASGPIVGDDGAKEKQRYTESKVYTRKAFKGLKNKGNAVSIVNVVPPPPSTTVGNSSTEACFFGD</sequence>
<dbReference type="AlphaFoldDB" id="A0A0B2QVY7"/>
<gene>
    <name evidence="1" type="ORF">glysoja_044935</name>
</gene>
<reference evidence="1" key="1">
    <citation type="submission" date="2014-07" db="EMBL/GenBank/DDBJ databases">
        <title>Identification of a novel salt tolerance gene in wild soybean by whole-genome sequencing.</title>
        <authorList>
            <person name="Lam H.-M."/>
            <person name="Qi X."/>
            <person name="Li M.-W."/>
            <person name="Liu X."/>
            <person name="Xie M."/>
            <person name="Ni M."/>
            <person name="Xu X."/>
        </authorList>
    </citation>
    <scope>NUCLEOTIDE SEQUENCE [LARGE SCALE GENOMIC DNA]</scope>
    <source>
        <tissue evidence="1">Root</tissue>
    </source>
</reference>
<proteinExistence type="predicted"/>
<dbReference type="EMBL" id="KN655615">
    <property type="protein sequence ID" value="KHN24214.1"/>
    <property type="molecule type" value="Genomic_DNA"/>
</dbReference>
<organism evidence="1">
    <name type="scientific">Glycine soja</name>
    <name type="common">Wild soybean</name>
    <dbReference type="NCBI Taxonomy" id="3848"/>
    <lineage>
        <taxon>Eukaryota</taxon>
        <taxon>Viridiplantae</taxon>
        <taxon>Streptophyta</taxon>
        <taxon>Embryophyta</taxon>
        <taxon>Tracheophyta</taxon>
        <taxon>Spermatophyta</taxon>
        <taxon>Magnoliopsida</taxon>
        <taxon>eudicotyledons</taxon>
        <taxon>Gunneridae</taxon>
        <taxon>Pentapetalae</taxon>
        <taxon>rosids</taxon>
        <taxon>fabids</taxon>
        <taxon>Fabales</taxon>
        <taxon>Fabaceae</taxon>
        <taxon>Papilionoideae</taxon>
        <taxon>50 kb inversion clade</taxon>
        <taxon>NPAAA clade</taxon>
        <taxon>indigoferoid/millettioid clade</taxon>
        <taxon>Phaseoleae</taxon>
        <taxon>Glycine</taxon>
        <taxon>Glycine subgen. Soja</taxon>
    </lineage>
</organism>
<protein>
    <submittedName>
        <fullName evidence="1">Uncharacterized protein</fullName>
    </submittedName>
</protein>
<name>A0A0B2QVY7_GLYSO</name>